<protein>
    <submittedName>
        <fullName evidence="2">Uncharacterized protein</fullName>
    </submittedName>
</protein>
<feature type="compositionally biased region" description="Basic residues" evidence="1">
    <location>
        <begin position="1"/>
        <end position="10"/>
    </location>
</feature>
<feature type="region of interest" description="Disordered" evidence="1">
    <location>
        <begin position="64"/>
        <end position="90"/>
    </location>
</feature>
<dbReference type="AlphaFoldDB" id="A0A2G5UYZ1"/>
<evidence type="ECO:0000313" key="3">
    <source>
        <dbReference type="Proteomes" id="UP000230233"/>
    </source>
</evidence>
<reference evidence="3" key="1">
    <citation type="submission" date="2017-10" db="EMBL/GenBank/DDBJ databases">
        <title>Rapid genome shrinkage in a self-fertile nematode reveals novel sperm competition proteins.</title>
        <authorList>
            <person name="Yin D."/>
            <person name="Schwarz E.M."/>
            <person name="Thomas C.G."/>
            <person name="Felde R.L."/>
            <person name="Korf I.F."/>
            <person name="Cutter A.D."/>
            <person name="Schartner C.M."/>
            <person name="Ralston E.J."/>
            <person name="Meyer B.J."/>
            <person name="Haag E.S."/>
        </authorList>
    </citation>
    <scope>NUCLEOTIDE SEQUENCE [LARGE SCALE GENOMIC DNA]</scope>
    <source>
        <strain evidence="3">JU1422</strain>
    </source>
</reference>
<organism evidence="2 3">
    <name type="scientific">Caenorhabditis nigoni</name>
    <dbReference type="NCBI Taxonomy" id="1611254"/>
    <lineage>
        <taxon>Eukaryota</taxon>
        <taxon>Metazoa</taxon>
        <taxon>Ecdysozoa</taxon>
        <taxon>Nematoda</taxon>
        <taxon>Chromadorea</taxon>
        <taxon>Rhabditida</taxon>
        <taxon>Rhabditina</taxon>
        <taxon>Rhabditomorpha</taxon>
        <taxon>Rhabditoidea</taxon>
        <taxon>Rhabditidae</taxon>
        <taxon>Peloderinae</taxon>
        <taxon>Caenorhabditis</taxon>
    </lineage>
</organism>
<sequence length="90" mass="9792">MQHHHHHHHYPPIPRPVTPSTPATSSSQNPPPAAQPFSVQLNEVVARFTSKLLFLREPITSSGAPPVAHSYLSSHAGPSGIQEDLNHSKI</sequence>
<gene>
    <name evidence="2" type="primary">Cnig_chr_II.g4943</name>
    <name evidence="2" type="ORF">B9Z55_004943</name>
</gene>
<comment type="caution">
    <text evidence="2">The sequence shown here is derived from an EMBL/GenBank/DDBJ whole genome shotgun (WGS) entry which is preliminary data.</text>
</comment>
<name>A0A2G5UYZ1_9PELO</name>
<evidence type="ECO:0000313" key="2">
    <source>
        <dbReference type="EMBL" id="PIC44641.1"/>
    </source>
</evidence>
<proteinExistence type="predicted"/>
<dbReference type="OrthoDB" id="10555391at2759"/>
<accession>A0A2G5UYZ1</accession>
<dbReference type="Proteomes" id="UP000230233">
    <property type="component" value="Chromosome II"/>
</dbReference>
<evidence type="ECO:0000256" key="1">
    <source>
        <dbReference type="SAM" id="MobiDB-lite"/>
    </source>
</evidence>
<dbReference type="EMBL" id="PDUG01000002">
    <property type="protein sequence ID" value="PIC44641.1"/>
    <property type="molecule type" value="Genomic_DNA"/>
</dbReference>
<feature type="region of interest" description="Disordered" evidence="1">
    <location>
        <begin position="1"/>
        <end position="38"/>
    </location>
</feature>
<keyword evidence="3" id="KW-1185">Reference proteome</keyword>